<keyword evidence="6" id="KW-0720">Serine protease</keyword>
<dbReference type="GO" id="GO:0004252">
    <property type="term" value="F:serine-type endopeptidase activity"/>
    <property type="evidence" value="ECO:0007669"/>
    <property type="project" value="InterPro"/>
</dbReference>
<evidence type="ECO:0000256" key="1">
    <source>
        <dbReference type="ARBA" id="ARBA00004613"/>
    </source>
</evidence>
<proteinExistence type="inferred from homology"/>
<feature type="domain" description="Inhibitor I9" evidence="8">
    <location>
        <begin position="34"/>
        <end position="119"/>
    </location>
</feature>
<comment type="similarity">
    <text evidence="2">Belongs to the peptidase S8 family.</text>
</comment>
<dbReference type="InterPro" id="IPR045051">
    <property type="entry name" value="SBT"/>
</dbReference>
<dbReference type="GO" id="GO:0006508">
    <property type="term" value="P:proteolysis"/>
    <property type="evidence" value="ECO:0007669"/>
    <property type="project" value="UniProtKB-KW"/>
</dbReference>
<evidence type="ECO:0000256" key="5">
    <source>
        <dbReference type="ARBA" id="ARBA00022801"/>
    </source>
</evidence>
<reference evidence="9 10" key="1">
    <citation type="submission" date="2018-10" db="EMBL/GenBank/DDBJ databases">
        <title>A high-quality apple genome assembly.</title>
        <authorList>
            <person name="Hu J."/>
        </authorList>
    </citation>
    <scope>NUCLEOTIDE SEQUENCE [LARGE SCALE GENOMIC DNA]</scope>
    <source>
        <strain evidence="10">cv. HFTH1</strain>
        <tissue evidence="9">Young leaf</tissue>
    </source>
</reference>
<evidence type="ECO:0000256" key="3">
    <source>
        <dbReference type="ARBA" id="ARBA00022670"/>
    </source>
</evidence>
<comment type="caution">
    <text evidence="9">The sequence shown here is derived from an EMBL/GenBank/DDBJ whole genome shotgun (WGS) entry which is preliminary data.</text>
</comment>
<evidence type="ECO:0000256" key="4">
    <source>
        <dbReference type="ARBA" id="ARBA00022729"/>
    </source>
</evidence>
<protein>
    <recommendedName>
        <fullName evidence="8">Inhibitor I9 domain-containing protein</fullName>
    </recommendedName>
</protein>
<dbReference type="FunFam" id="3.30.70.80:FF:000002">
    <property type="entry name" value="Subtilisin-like protease SBT5.3"/>
    <property type="match status" value="1"/>
</dbReference>
<dbReference type="Gene3D" id="3.40.50.200">
    <property type="entry name" value="Peptidase S8/S53 domain"/>
    <property type="match status" value="1"/>
</dbReference>
<feature type="signal peptide" evidence="7">
    <location>
        <begin position="1"/>
        <end position="30"/>
    </location>
</feature>
<dbReference type="PANTHER" id="PTHR10795">
    <property type="entry name" value="PROPROTEIN CONVERTASE SUBTILISIN/KEXIN"/>
    <property type="match status" value="1"/>
</dbReference>
<evidence type="ECO:0000256" key="2">
    <source>
        <dbReference type="ARBA" id="ARBA00011073"/>
    </source>
</evidence>
<keyword evidence="5" id="KW-0378">Hydrolase</keyword>
<dbReference type="AlphaFoldDB" id="A0A498J8H0"/>
<feature type="chain" id="PRO_5019811539" description="Inhibitor I9 domain-containing protein" evidence="7">
    <location>
        <begin position="31"/>
        <end position="248"/>
    </location>
</feature>
<sequence length="248" mass="27936">MSQAMRPPTAALYLLSFLLSSLVLHTPTFAIKKSYVVYLGSHSHPPNLSELELNQVTDNHHEFLGSFLGSHEVAKESMFYSYTRHINGFAATLEEEEAAQIAKHPKVVSVFLNQGRKLHTTRSWDFLGLEQDGVVSPNSIWKKARYGEDSIIGNLDTGAWPESKSFSDEGYGPIPSKWKGICQNETDSEFHCNRYPLLLSVSFSTNENTLLILFMRILEIINSYLIISQFYPNLDGPIQPRLSPLAVE</sequence>
<dbReference type="Proteomes" id="UP000290289">
    <property type="component" value="Chromosome 9"/>
</dbReference>
<gene>
    <name evidence="9" type="ORF">DVH24_032519</name>
</gene>
<evidence type="ECO:0000313" key="10">
    <source>
        <dbReference type="Proteomes" id="UP000290289"/>
    </source>
</evidence>
<accession>A0A498J8H0</accession>
<dbReference type="InterPro" id="IPR036852">
    <property type="entry name" value="Peptidase_S8/S53_dom_sf"/>
</dbReference>
<organism evidence="9 10">
    <name type="scientific">Malus domestica</name>
    <name type="common">Apple</name>
    <name type="synonym">Pyrus malus</name>
    <dbReference type="NCBI Taxonomy" id="3750"/>
    <lineage>
        <taxon>Eukaryota</taxon>
        <taxon>Viridiplantae</taxon>
        <taxon>Streptophyta</taxon>
        <taxon>Embryophyta</taxon>
        <taxon>Tracheophyta</taxon>
        <taxon>Spermatophyta</taxon>
        <taxon>Magnoliopsida</taxon>
        <taxon>eudicotyledons</taxon>
        <taxon>Gunneridae</taxon>
        <taxon>Pentapetalae</taxon>
        <taxon>rosids</taxon>
        <taxon>fabids</taxon>
        <taxon>Rosales</taxon>
        <taxon>Rosaceae</taxon>
        <taxon>Amygdaloideae</taxon>
        <taxon>Maleae</taxon>
        <taxon>Malus</taxon>
    </lineage>
</organism>
<dbReference type="InterPro" id="IPR037045">
    <property type="entry name" value="S8pro/Inhibitor_I9_sf"/>
</dbReference>
<dbReference type="InterPro" id="IPR010259">
    <property type="entry name" value="S8pro/Inhibitor_I9"/>
</dbReference>
<dbReference type="Gene3D" id="3.30.70.80">
    <property type="entry name" value="Peptidase S8 propeptide/proteinase inhibitor I9"/>
    <property type="match status" value="1"/>
</dbReference>
<comment type="subcellular location">
    <subcellularLocation>
        <location evidence="1">Secreted</location>
    </subcellularLocation>
</comment>
<dbReference type="STRING" id="3750.A0A498J8H0"/>
<keyword evidence="4 7" id="KW-0732">Signal</keyword>
<dbReference type="SUPFAM" id="SSF52743">
    <property type="entry name" value="Subtilisin-like"/>
    <property type="match status" value="1"/>
</dbReference>
<evidence type="ECO:0000259" key="8">
    <source>
        <dbReference type="Pfam" id="PF05922"/>
    </source>
</evidence>
<keyword evidence="3" id="KW-0645">Protease</keyword>
<keyword evidence="10" id="KW-1185">Reference proteome</keyword>
<name>A0A498J8H0_MALDO</name>
<dbReference type="EMBL" id="RDQH01000335">
    <property type="protein sequence ID" value="RXH90162.1"/>
    <property type="molecule type" value="Genomic_DNA"/>
</dbReference>
<evidence type="ECO:0000313" key="9">
    <source>
        <dbReference type="EMBL" id="RXH90162.1"/>
    </source>
</evidence>
<evidence type="ECO:0000256" key="7">
    <source>
        <dbReference type="SAM" id="SignalP"/>
    </source>
</evidence>
<dbReference type="Pfam" id="PF05922">
    <property type="entry name" value="Inhibitor_I9"/>
    <property type="match status" value="1"/>
</dbReference>
<dbReference type="GO" id="GO:0005576">
    <property type="term" value="C:extracellular region"/>
    <property type="evidence" value="ECO:0007669"/>
    <property type="project" value="UniProtKB-SubCell"/>
</dbReference>
<evidence type="ECO:0000256" key="6">
    <source>
        <dbReference type="ARBA" id="ARBA00022825"/>
    </source>
</evidence>